<feature type="compositionally biased region" description="Low complexity" evidence="1">
    <location>
        <begin position="1"/>
        <end position="20"/>
    </location>
</feature>
<gene>
    <name evidence="2" type="ORF">KFK09_018334</name>
</gene>
<feature type="region of interest" description="Disordered" evidence="1">
    <location>
        <begin position="1"/>
        <end position="78"/>
    </location>
</feature>
<proteinExistence type="predicted"/>
<keyword evidence="3" id="KW-1185">Reference proteome</keyword>
<dbReference type="EMBL" id="JAGYWB010000013">
    <property type="protein sequence ID" value="KAI0500125.1"/>
    <property type="molecule type" value="Genomic_DNA"/>
</dbReference>
<dbReference type="Proteomes" id="UP000829196">
    <property type="component" value="Unassembled WGS sequence"/>
</dbReference>
<sequence length="257" mass="27572">MSSATIPRNSSSSSISSSTSRRCHQSRHTPTVVDDYASLELPLRWRDPPPEYPLLERPLRWGDPPPFQHLLSPNSSRPREMQQVADHNQSNELKPFQQIFTVTDVNSVAAAASSLSTPPATPSTLQNPTTIVESTGTEKLLEVVKVPNVAPSAKPSSPLQAASETFSSRKKPTHVADCSIEQIFSMPELPTPPEDISKSAVTAPPVLSAHTEHPLQAPVTDAFLHSDPTSSKGSSDFDGEIKSSPIGSAVPLIMAGD</sequence>
<evidence type="ECO:0000256" key="1">
    <source>
        <dbReference type="SAM" id="MobiDB-lite"/>
    </source>
</evidence>
<comment type="caution">
    <text evidence="2">The sequence shown here is derived from an EMBL/GenBank/DDBJ whole genome shotgun (WGS) entry which is preliminary data.</text>
</comment>
<reference evidence="2" key="1">
    <citation type="journal article" date="2022" name="Front. Genet.">
        <title>Chromosome-Scale Assembly of the Dendrobium nobile Genome Provides Insights Into the Molecular Mechanism of the Biosynthesis of the Medicinal Active Ingredient of Dendrobium.</title>
        <authorList>
            <person name="Xu Q."/>
            <person name="Niu S.-C."/>
            <person name="Li K.-L."/>
            <person name="Zheng P.-J."/>
            <person name="Zhang X.-J."/>
            <person name="Jia Y."/>
            <person name="Liu Y."/>
            <person name="Niu Y.-X."/>
            <person name="Yu L.-H."/>
            <person name="Chen D.-F."/>
            <person name="Zhang G.-Q."/>
        </authorList>
    </citation>
    <scope>NUCLEOTIDE SEQUENCE</scope>
    <source>
        <tissue evidence="2">Leaf</tissue>
    </source>
</reference>
<protein>
    <submittedName>
        <fullName evidence="2">Uncharacterized protein</fullName>
    </submittedName>
</protein>
<accession>A0A8T3B0Y9</accession>
<name>A0A8T3B0Y9_DENNO</name>
<organism evidence="2 3">
    <name type="scientific">Dendrobium nobile</name>
    <name type="common">Orchid</name>
    <dbReference type="NCBI Taxonomy" id="94219"/>
    <lineage>
        <taxon>Eukaryota</taxon>
        <taxon>Viridiplantae</taxon>
        <taxon>Streptophyta</taxon>
        <taxon>Embryophyta</taxon>
        <taxon>Tracheophyta</taxon>
        <taxon>Spermatophyta</taxon>
        <taxon>Magnoliopsida</taxon>
        <taxon>Liliopsida</taxon>
        <taxon>Asparagales</taxon>
        <taxon>Orchidaceae</taxon>
        <taxon>Epidendroideae</taxon>
        <taxon>Malaxideae</taxon>
        <taxon>Dendrobiinae</taxon>
        <taxon>Dendrobium</taxon>
    </lineage>
</organism>
<evidence type="ECO:0000313" key="2">
    <source>
        <dbReference type="EMBL" id="KAI0500125.1"/>
    </source>
</evidence>
<feature type="compositionally biased region" description="Polar residues" evidence="1">
    <location>
        <begin position="154"/>
        <end position="166"/>
    </location>
</feature>
<feature type="region of interest" description="Disordered" evidence="1">
    <location>
        <begin position="150"/>
        <end position="174"/>
    </location>
</feature>
<evidence type="ECO:0000313" key="3">
    <source>
        <dbReference type="Proteomes" id="UP000829196"/>
    </source>
</evidence>
<dbReference type="AlphaFoldDB" id="A0A8T3B0Y9"/>
<feature type="region of interest" description="Disordered" evidence="1">
    <location>
        <begin position="188"/>
        <end position="257"/>
    </location>
</feature>